<dbReference type="AlphaFoldDB" id="A0AAJ6AHY4"/>
<dbReference type="InterPro" id="IPR021447">
    <property type="entry name" value="DUF3097_C"/>
</dbReference>
<feature type="domain" description="DUF3097" evidence="2">
    <location>
        <begin position="122"/>
        <end position="288"/>
    </location>
</feature>
<proteinExistence type="predicted"/>
<evidence type="ECO:0000259" key="2">
    <source>
        <dbReference type="Pfam" id="PF11296"/>
    </source>
</evidence>
<evidence type="ECO:0000256" key="1">
    <source>
        <dbReference type="SAM" id="MobiDB-lite"/>
    </source>
</evidence>
<name>A0AAJ6AHY4_9MICC</name>
<feature type="region of interest" description="Disordered" evidence="1">
    <location>
        <begin position="91"/>
        <end position="114"/>
    </location>
</feature>
<dbReference type="Pfam" id="PF11296">
    <property type="entry name" value="DUF3097_C"/>
    <property type="match status" value="1"/>
</dbReference>
<evidence type="ECO:0000259" key="3">
    <source>
        <dbReference type="Pfam" id="PF22845"/>
    </source>
</evidence>
<gene>
    <name evidence="4" type="ORF">QDX21_02940</name>
</gene>
<evidence type="ECO:0000313" key="5">
    <source>
        <dbReference type="Proteomes" id="UP001224674"/>
    </source>
</evidence>
<dbReference type="InterPro" id="IPR053883">
    <property type="entry name" value="DUF3097_N"/>
</dbReference>
<feature type="domain" description="DUF3097" evidence="3">
    <location>
        <begin position="26"/>
        <end position="88"/>
    </location>
</feature>
<dbReference type="Proteomes" id="UP001224674">
    <property type="component" value="Chromosome"/>
</dbReference>
<organism evidence="4 5">
    <name type="scientific">Auritidibacter ignavus</name>
    <dbReference type="NCBI Taxonomy" id="678932"/>
    <lineage>
        <taxon>Bacteria</taxon>
        <taxon>Bacillati</taxon>
        <taxon>Actinomycetota</taxon>
        <taxon>Actinomycetes</taxon>
        <taxon>Micrococcales</taxon>
        <taxon>Micrococcaceae</taxon>
        <taxon>Auritidibacter</taxon>
    </lineage>
</organism>
<sequence length="292" mass="31814">MEWDQWGPETLAADQARRARQAVVPKVPAAKNLVVEDATTGFTGAMIRLERVGGMIVVVLEDRRGATKSFPLGPGFLIDGQPVELVMPTKTKKPAEPGHRHARTASGSRQAPVTRAKVARASRIWVEGVHDAELVEKIWGDDLRVEGIVVEPQHGIDDLAGAVDDFGPAPRRRLAVLLDHLVPGSKESAIAEQTMTLPGAQGNVLIVGHPYVDIWQAVKPQVIGRQQWPVIPKGQSWKAGILEWLGLPHKDAEDIGLGWKQILARVSNYADLEPALLAKVEQMIDFVTVEPA</sequence>
<accession>A0AAJ6AHY4</accession>
<keyword evidence="5" id="KW-1185">Reference proteome</keyword>
<protein>
    <submittedName>
        <fullName evidence="4">DUF3097 family protein</fullName>
    </submittedName>
</protein>
<evidence type="ECO:0000313" key="4">
    <source>
        <dbReference type="EMBL" id="WGH93771.1"/>
    </source>
</evidence>
<reference evidence="4 5" key="1">
    <citation type="submission" date="2023-03" db="EMBL/GenBank/DDBJ databases">
        <title>Complete genome sequences of several Auritidibacter ignavus strains isolated from ear infections.</title>
        <authorList>
            <person name="Baehr T."/>
            <person name="Baumhoegger A.M."/>
        </authorList>
    </citation>
    <scope>NUCLEOTIDE SEQUENCE [LARGE SCALE GENOMIC DNA]</scope>
    <source>
        <strain evidence="4 5">BABAE-6</strain>
    </source>
</reference>
<dbReference type="EMBL" id="CP122566">
    <property type="protein sequence ID" value="WGH93771.1"/>
    <property type="molecule type" value="Genomic_DNA"/>
</dbReference>
<dbReference type="RefSeq" id="WP_279673913.1">
    <property type="nucleotide sequence ID" value="NZ_CP122562.1"/>
</dbReference>
<dbReference type="Pfam" id="PF22845">
    <property type="entry name" value="DUF3097_N"/>
    <property type="match status" value="1"/>
</dbReference>